<evidence type="ECO:0000256" key="4">
    <source>
        <dbReference type="ARBA" id="ARBA00022475"/>
    </source>
</evidence>
<feature type="transmembrane region" description="Helical" evidence="14">
    <location>
        <begin position="100"/>
        <end position="123"/>
    </location>
</feature>
<dbReference type="RefSeq" id="WP_322447971.1">
    <property type="nucleotide sequence ID" value="NZ_JAXOFX010000015.1"/>
</dbReference>
<comment type="subcellular location">
    <subcellularLocation>
        <location evidence="2">Cell membrane</location>
        <topology evidence="2">Multi-pass membrane protein</topology>
    </subcellularLocation>
</comment>
<dbReference type="Gene3D" id="1.10.287.130">
    <property type="match status" value="1"/>
</dbReference>
<evidence type="ECO:0000256" key="8">
    <source>
        <dbReference type="ARBA" id="ARBA00022741"/>
    </source>
</evidence>
<evidence type="ECO:0000256" key="1">
    <source>
        <dbReference type="ARBA" id="ARBA00000085"/>
    </source>
</evidence>
<evidence type="ECO:0000256" key="14">
    <source>
        <dbReference type="SAM" id="Phobius"/>
    </source>
</evidence>
<dbReference type="InterPro" id="IPR036890">
    <property type="entry name" value="HATPase_C_sf"/>
</dbReference>
<evidence type="ECO:0000313" key="17">
    <source>
        <dbReference type="Proteomes" id="UP001290455"/>
    </source>
</evidence>
<keyword evidence="13 14" id="KW-0472">Membrane</keyword>
<keyword evidence="12" id="KW-0902">Two-component regulatory system</keyword>
<dbReference type="PROSITE" id="PS50109">
    <property type="entry name" value="HIS_KIN"/>
    <property type="match status" value="1"/>
</dbReference>
<evidence type="ECO:0000256" key="12">
    <source>
        <dbReference type="ARBA" id="ARBA00023012"/>
    </source>
</evidence>
<dbReference type="SMART" id="SM00388">
    <property type="entry name" value="HisKA"/>
    <property type="match status" value="1"/>
</dbReference>
<keyword evidence="11 14" id="KW-1133">Transmembrane helix</keyword>
<keyword evidence="17" id="KW-1185">Reference proteome</keyword>
<dbReference type="GO" id="GO:0005524">
    <property type="term" value="F:ATP binding"/>
    <property type="evidence" value="ECO:0007669"/>
    <property type="project" value="UniProtKB-KW"/>
</dbReference>
<evidence type="ECO:0000256" key="3">
    <source>
        <dbReference type="ARBA" id="ARBA00012438"/>
    </source>
</evidence>
<feature type="transmembrane region" description="Helical" evidence="14">
    <location>
        <begin position="37"/>
        <end position="56"/>
    </location>
</feature>
<dbReference type="InterPro" id="IPR011620">
    <property type="entry name" value="Sig_transdc_His_kinase_LytS_TM"/>
</dbReference>
<evidence type="ECO:0000256" key="5">
    <source>
        <dbReference type="ARBA" id="ARBA00022553"/>
    </source>
</evidence>
<dbReference type="EMBL" id="JAXOFX010000015">
    <property type="protein sequence ID" value="MDZ5473679.1"/>
    <property type="molecule type" value="Genomic_DNA"/>
</dbReference>
<keyword evidence="8" id="KW-0547">Nucleotide-binding</keyword>
<evidence type="ECO:0000256" key="6">
    <source>
        <dbReference type="ARBA" id="ARBA00022679"/>
    </source>
</evidence>
<feature type="transmembrane region" description="Helical" evidence="14">
    <location>
        <begin position="135"/>
        <end position="154"/>
    </location>
</feature>
<dbReference type="PANTHER" id="PTHR43065:SF46">
    <property type="entry name" value="C4-DICARBOXYLATE TRANSPORT SENSOR PROTEIN DCTB"/>
    <property type="match status" value="1"/>
</dbReference>
<comment type="caution">
    <text evidence="16">The sequence shown here is derived from an EMBL/GenBank/DDBJ whole genome shotgun (WGS) entry which is preliminary data.</text>
</comment>
<name>A0ABU5J2Q0_9BACI</name>
<dbReference type="InterPro" id="IPR003594">
    <property type="entry name" value="HATPase_dom"/>
</dbReference>
<dbReference type="InterPro" id="IPR005467">
    <property type="entry name" value="His_kinase_dom"/>
</dbReference>
<evidence type="ECO:0000256" key="2">
    <source>
        <dbReference type="ARBA" id="ARBA00004651"/>
    </source>
</evidence>
<dbReference type="SUPFAM" id="SSF47384">
    <property type="entry name" value="Homodimeric domain of signal transducing histidine kinase"/>
    <property type="match status" value="1"/>
</dbReference>
<evidence type="ECO:0000256" key="13">
    <source>
        <dbReference type="ARBA" id="ARBA00023136"/>
    </source>
</evidence>
<gene>
    <name evidence="16" type="ORF">SM124_18335</name>
</gene>
<dbReference type="EC" id="2.7.13.3" evidence="3"/>
<feature type="transmembrane region" description="Helical" evidence="14">
    <location>
        <begin position="68"/>
        <end position="88"/>
    </location>
</feature>
<reference evidence="16 17" key="1">
    <citation type="submission" date="2023-11" db="EMBL/GenBank/DDBJ databases">
        <title>Bacillus jintuensis, isolated from a mudflat on the Beibu Gulf coast.</title>
        <authorList>
            <person name="Li M."/>
        </authorList>
    </citation>
    <scope>NUCLEOTIDE SEQUENCE [LARGE SCALE GENOMIC DNA]</scope>
    <source>
        <strain evidence="16 17">31A1R</strain>
    </source>
</reference>
<evidence type="ECO:0000256" key="11">
    <source>
        <dbReference type="ARBA" id="ARBA00022989"/>
    </source>
</evidence>
<keyword evidence="4" id="KW-1003">Cell membrane</keyword>
<dbReference type="Gene3D" id="3.30.565.10">
    <property type="entry name" value="Histidine kinase-like ATPase, C-terminal domain"/>
    <property type="match status" value="1"/>
</dbReference>
<keyword evidence="5" id="KW-0597">Phosphoprotein</keyword>
<dbReference type="Proteomes" id="UP001290455">
    <property type="component" value="Unassembled WGS sequence"/>
</dbReference>
<sequence length="427" mass="48324">MLDTLKDLVLNLFFIFICFSVLIAFEYRKNKLKQLNQIPLVILASIAVVLCITFPIQLDKHFMFDLRLVPIVVAGLYGGWPVVIMLLLVNIGYRSIWGGYGVYVTIIVASIHALLICVVSPIYQRLSLKKRIFSSILMGFFSSLSILIVNDVFFNNPLPINLSIIILILQTSGIFFFVWFFELINHLRRLQERMIRTEKMEIVSHLASSFTHEVRNPMTTVRGFLQLISGMDMEKEKLTNYISIAISEIDRAESIITEYLSFTKPTSGELHILEGEEVLHYSVEVIRPLANANCVDLYYKPSSFYLKGNKQRLQQAFINLFKNAIEAMPSGGSLSISVELKQKLVMITIADTGIGMTEEQLNHLGEPYFSSKGENGTGLGMTVVYNIVESVGGTIKVKSQIGQGTQFILTFPQRHINEFNQQNEEVV</sequence>
<proteinExistence type="predicted"/>
<evidence type="ECO:0000256" key="7">
    <source>
        <dbReference type="ARBA" id="ARBA00022692"/>
    </source>
</evidence>
<feature type="transmembrane region" description="Helical" evidence="14">
    <location>
        <begin position="7"/>
        <end position="25"/>
    </location>
</feature>
<dbReference type="SUPFAM" id="SSF55874">
    <property type="entry name" value="ATPase domain of HSP90 chaperone/DNA topoisomerase II/histidine kinase"/>
    <property type="match status" value="1"/>
</dbReference>
<feature type="domain" description="Histidine kinase" evidence="15">
    <location>
        <begin position="209"/>
        <end position="415"/>
    </location>
</feature>
<keyword evidence="7 14" id="KW-0812">Transmembrane</keyword>
<protein>
    <recommendedName>
        <fullName evidence="3">histidine kinase</fullName>
        <ecNumber evidence="3">2.7.13.3</ecNumber>
    </recommendedName>
</protein>
<dbReference type="Pfam" id="PF02518">
    <property type="entry name" value="HATPase_c"/>
    <property type="match status" value="1"/>
</dbReference>
<feature type="transmembrane region" description="Helical" evidence="14">
    <location>
        <begin position="160"/>
        <end position="184"/>
    </location>
</feature>
<organism evidence="16 17">
    <name type="scientific">Robertmurraya mangrovi</name>
    <dbReference type="NCBI Taxonomy" id="3098077"/>
    <lineage>
        <taxon>Bacteria</taxon>
        <taxon>Bacillati</taxon>
        <taxon>Bacillota</taxon>
        <taxon>Bacilli</taxon>
        <taxon>Bacillales</taxon>
        <taxon>Bacillaceae</taxon>
        <taxon>Robertmurraya</taxon>
    </lineage>
</organism>
<dbReference type="InterPro" id="IPR004358">
    <property type="entry name" value="Sig_transdc_His_kin-like_C"/>
</dbReference>
<keyword evidence="6" id="KW-0808">Transferase</keyword>
<dbReference type="SMART" id="SM00387">
    <property type="entry name" value="HATPase_c"/>
    <property type="match status" value="1"/>
</dbReference>
<dbReference type="InterPro" id="IPR036097">
    <property type="entry name" value="HisK_dim/P_sf"/>
</dbReference>
<evidence type="ECO:0000256" key="9">
    <source>
        <dbReference type="ARBA" id="ARBA00022777"/>
    </source>
</evidence>
<accession>A0ABU5J2Q0</accession>
<keyword evidence="9" id="KW-0418">Kinase</keyword>
<comment type="catalytic activity">
    <reaction evidence="1">
        <text>ATP + protein L-histidine = ADP + protein N-phospho-L-histidine.</text>
        <dbReference type="EC" id="2.7.13.3"/>
    </reaction>
</comment>
<evidence type="ECO:0000256" key="10">
    <source>
        <dbReference type="ARBA" id="ARBA00022840"/>
    </source>
</evidence>
<keyword evidence="10 16" id="KW-0067">ATP-binding</keyword>
<dbReference type="Pfam" id="PF00512">
    <property type="entry name" value="HisKA"/>
    <property type="match status" value="1"/>
</dbReference>
<evidence type="ECO:0000313" key="16">
    <source>
        <dbReference type="EMBL" id="MDZ5473679.1"/>
    </source>
</evidence>
<dbReference type="InterPro" id="IPR003661">
    <property type="entry name" value="HisK_dim/P_dom"/>
</dbReference>
<evidence type="ECO:0000259" key="15">
    <source>
        <dbReference type="PROSITE" id="PS50109"/>
    </source>
</evidence>
<dbReference type="Pfam" id="PF07694">
    <property type="entry name" value="5TM-5TMR_LYT"/>
    <property type="match status" value="1"/>
</dbReference>
<dbReference type="PANTHER" id="PTHR43065">
    <property type="entry name" value="SENSOR HISTIDINE KINASE"/>
    <property type="match status" value="1"/>
</dbReference>
<dbReference type="PRINTS" id="PR00344">
    <property type="entry name" value="BCTRLSENSOR"/>
</dbReference>
<dbReference type="CDD" id="cd00075">
    <property type="entry name" value="HATPase"/>
    <property type="match status" value="1"/>
</dbReference>
<dbReference type="CDD" id="cd00082">
    <property type="entry name" value="HisKA"/>
    <property type="match status" value="1"/>
</dbReference>